<proteinExistence type="predicted"/>
<accession>A0ABN8F6C6</accession>
<keyword evidence="3" id="KW-1185">Reference proteome</keyword>
<dbReference type="RefSeq" id="WP_238750015.1">
    <property type="nucleotide sequence ID" value="NZ_CAKLPZ010000001.1"/>
</dbReference>
<evidence type="ECO:0000313" key="3">
    <source>
        <dbReference type="Proteomes" id="UP000837803"/>
    </source>
</evidence>
<organism evidence="2 3">
    <name type="scientific">Neolewinella maritima</name>
    <dbReference type="NCBI Taxonomy" id="1383882"/>
    <lineage>
        <taxon>Bacteria</taxon>
        <taxon>Pseudomonadati</taxon>
        <taxon>Bacteroidota</taxon>
        <taxon>Saprospiria</taxon>
        <taxon>Saprospirales</taxon>
        <taxon>Lewinellaceae</taxon>
        <taxon>Neolewinella</taxon>
    </lineage>
</organism>
<dbReference type="SUPFAM" id="SSF56281">
    <property type="entry name" value="Metallo-hydrolase/oxidoreductase"/>
    <property type="match status" value="1"/>
</dbReference>
<dbReference type="GO" id="GO:0103043">
    <property type="term" value="F:phosphoribosyl 1,2-cyclic phosphate phosphodiesterase activity"/>
    <property type="evidence" value="ECO:0007669"/>
    <property type="project" value="UniProtKB-EC"/>
</dbReference>
<gene>
    <name evidence="2" type="primary">phnP</name>
    <name evidence="2" type="ORF">LEM8419_01102</name>
</gene>
<reference evidence="2" key="1">
    <citation type="submission" date="2021-12" db="EMBL/GenBank/DDBJ databases">
        <authorList>
            <person name="Rodrigo-Torres L."/>
            <person name="Arahal R. D."/>
            <person name="Lucena T."/>
        </authorList>
    </citation>
    <scope>NUCLEOTIDE SEQUENCE</scope>
    <source>
        <strain evidence="2">CECT 8419</strain>
    </source>
</reference>
<dbReference type="PANTHER" id="PTHR42663:SF6">
    <property type="entry name" value="HYDROLASE C777.06C-RELATED"/>
    <property type="match status" value="1"/>
</dbReference>
<name>A0ABN8F6C6_9BACT</name>
<dbReference type="Proteomes" id="UP000837803">
    <property type="component" value="Unassembled WGS sequence"/>
</dbReference>
<dbReference type="PANTHER" id="PTHR42663">
    <property type="entry name" value="HYDROLASE C777.06C-RELATED-RELATED"/>
    <property type="match status" value="1"/>
</dbReference>
<dbReference type="Pfam" id="PF12706">
    <property type="entry name" value="Lactamase_B_2"/>
    <property type="match status" value="1"/>
</dbReference>
<protein>
    <submittedName>
        <fullName evidence="2">Phosphoribosyl 1,2-cyclic phosphate phosphodiesterase</fullName>
        <ecNumber evidence="2">3.1.4.55</ecNumber>
    </submittedName>
</protein>
<sequence length="253" mass="27981">MPQLELTGTATSQGVPVIGCTCAACTSTDPRDRRFRNSAVLRVGEARLAIDAGPDFRSQMLRARVTRLDGVLLTHEHNDHTAGIDDVRPYCFMQGVDMPVYCLPRVAAELKERFAYTFTDYPGVPRLDVRERTFGDYISFAGQDIRLLRVDHGKLPILGLRIGGLAYLTDAKRLNETTLSALRGLDTLVLSCLNQRGTHSHLSVAEALAYVDLLQPRQTVLFHLSHRLGPHAQFQASLPPGVRVGYDGMLLDL</sequence>
<dbReference type="SMART" id="SM00849">
    <property type="entry name" value="Lactamase_B"/>
    <property type="match status" value="1"/>
</dbReference>
<dbReference type="Gene3D" id="3.60.15.10">
    <property type="entry name" value="Ribonuclease Z/Hydroxyacylglutathione hydrolase-like"/>
    <property type="match status" value="1"/>
</dbReference>
<feature type="domain" description="Metallo-beta-lactamase" evidence="1">
    <location>
        <begin position="35"/>
        <end position="226"/>
    </location>
</feature>
<dbReference type="EMBL" id="CAKLPZ010000001">
    <property type="protein sequence ID" value="CAH0999802.1"/>
    <property type="molecule type" value="Genomic_DNA"/>
</dbReference>
<dbReference type="CDD" id="cd16279">
    <property type="entry name" value="metallo-hydrolase-like_MBL-fold"/>
    <property type="match status" value="1"/>
</dbReference>
<comment type="caution">
    <text evidence="2">The sequence shown here is derived from an EMBL/GenBank/DDBJ whole genome shotgun (WGS) entry which is preliminary data.</text>
</comment>
<evidence type="ECO:0000313" key="2">
    <source>
        <dbReference type="EMBL" id="CAH0999802.1"/>
    </source>
</evidence>
<keyword evidence="2" id="KW-0378">Hydrolase</keyword>
<dbReference type="InterPro" id="IPR036866">
    <property type="entry name" value="RibonucZ/Hydroxyglut_hydro"/>
</dbReference>
<evidence type="ECO:0000259" key="1">
    <source>
        <dbReference type="SMART" id="SM00849"/>
    </source>
</evidence>
<dbReference type="InterPro" id="IPR001279">
    <property type="entry name" value="Metallo-B-lactamas"/>
</dbReference>
<dbReference type="EC" id="3.1.4.55" evidence="2"/>